<reference evidence="1 2" key="1">
    <citation type="submission" date="2021-06" db="EMBL/GenBank/DDBJ databases">
        <title>Caerostris darwini draft genome.</title>
        <authorList>
            <person name="Kono N."/>
            <person name="Arakawa K."/>
        </authorList>
    </citation>
    <scope>NUCLEOTIDE SEQUENCE [LARGE SCALE GENOMIC DNA]</scope>
</reference>
<dbReference type="AlphaFoldDB" id="A0AAV4MM69"/>
<dbReference type="EMBL" id="BPLQ01000562">
    <property type="protein sequence ID" value="GIX72920.1"/>
    <property type="molecule type" value="Genomic_DNA"/>
</dbReference>
<keyword evidence="2" id="KW-1185">Reference proteome</keyword>
<proteinExistence type="predicted"/>
<dbReference type="Proteomes" id="UP001054837">
    <property type="component" value="Unassembled WGS sequence"/>
</dbReference>
<evidence type="ECO:0000313" key="2">
    <source>
        <dbReference type="Proteomes" id="UP001054837"/>
    </source>
</evidence>
<evidence type="ECO:0000313" key="1">
    <source>
        <dbReference type="EMBL" id="GIX72920.1"/>
    </source>
</evidence>
<sequence>MEIQWFNNCSVIESLERVYEIKDIDPDLYLFRDIPILISKLLLRRLSPLKKKTQQQRQKKVLFSVLPKPLFQCAEMLMLTFSFENSLFWQNRRKAGAGFWRNPSAPPPTPRARCQRTSAELLIFAGLCLLPDRAENWPTTFWL</sequence>
<name>A0AAV4MM69_9ARAC</name>
<organism evidence="1 2">
    <name type="scientific">Caerostris darwini</name>
    <dbReference type="NCBI Taxonomy" id="1538125"/>
    <lineage>
        <taxon>Eukaryota</taxon>
        <taxon>Metazoa</taxon>
        <taxon>Ecdysozoa</taxon>
        <taxon>Arthropoda</taxon>
        <taxon>Chelicerata</taxon>
        <taxon>Arachnida</taxon>
        <taxon>Araneae</taxon>
        <taxon>Araneomorphae</taxon>
        <taxon>Entelegynae</taxon>
        <taxon>Araneoidea</taxon>
        <taxon>Araneidae</taxon>
        <taxon>Caerostris</taxon>
    </lineage>
</organism>
<protein>
    <submittedName>
        <fullName evidence="1">Uncharacterized protein</fullName>
    </submittedName>
</protein>
<gene>
    <name evidence="1" type="ORF">CDAR_72741</name>
</gene>
<comment type="caution">
    <text evidence="1">The sequence shown here is derived from an EMBL/GenBank/DDBJ whole genome shotgun (WGS) entry which is preliminary data.</text>
</comment>
<accession>A0AAV4MM69</accession>